<dbReference type="EMBL" id="UOEU01000364">
    <property type="protein sequence ID" value="VAW32490.1"/>
    <property type="molecule type" value="Genomic_DNA"/>
</dbReference>
<proteinExistence type="predicted"/>
<dbReference type="CDD" id="cd12870">
    <property type="entry name" value="MqsA"/>
    <property type="match status" value="1"/>
</dbReference>
<name>A0A3B0UU66_9ZZZZ</name>
<protein>
    <recommendedName>
        <fullName evidence="2">YgiT-type zinc finger domain-containing protein</fullName>
    </recommendedName>
</protein>
<sequence>MKCDVCKGNMVQESSSYKTELNGEEIVIEDVPIWVCEQCDASLLDDAVIEAIEDMLKSLAGGLADEEAPEEINLS</sequence>
<dbReference type="NCBIfam" id="TIGR03831">
    <property type="entry name" value="YgiT_finger"/>
    <property type="match status" value="1"/>
</dbReference>
<dbReference type="InterPro" id="IPR022453">
    <property type="entry name" value="Znf_MqsA-type"/>
</dbReference>
<dbReference type="Gene3D" id="3.10.20.860">
    <property type="match status" value="1"/>
</dbReference>
<reference evidence="1" key="1">
    <citation type="submission" date="2018-06" db="EMBL/GenBank/DDBJ databases">
        <authorList>
            <person name="Zhirakovskaya E."/>
        </authorList>
    </citation>
    <scope>NUCLEOTIDE SEQUENCE</scope>
</reference>
<dbReference type="AlphaFoldDB" id="A0A3B0UU66"/>
<gene>
    <name evidence="1" type="ORF">MNBD_CHLOROFLEXI01-1542</name>
</gene>
<accession>A0A3B0UU66</accession>
<evidence type="ECO:0008006" key="2">
    <source>
        <dbReference type="Google" id="ProtNLM"/>
    </source>
</evidence>
<evidence type="ECO:0000313" key="1">
    <source>
        <dbReference type="EMBL" id="VAW32490.1"/>
    </source>
</evidence>
<organism evidence="1">
    <name type="scientific">hydrothermal vent metagenome</name>
    <dbReference type="NCBI Taxonomy" id="652676"/>
    <lineage>
        <taxon>unclassified sequences</taxon>
        <taxon>metagenomes</taxon>
        <taxon>ecological metagenomes</taxon>
    </lineage>
</organism>